<evidence type="ECO:0000313" key="2">
    <source>
        <dbReference type="Proteomes" id="UP000269208"/>
    </source>
</evidence>
<accession>A0A3S4HXP6</accession>
<evidence type="ECO:0000313" key="1">
    <source>
        <dbReference type="EMBL" id="VEB61320.1"/>
    </source>
</evidence>
<proteinExistence type="predicted"/>
<organism evidence="1 2">
    <name type="scientific">Salmonella enterica I</name>
    <dbReference type="NCBI Taxonomy" id="59201"/>
    <lineage>
        <taxon>Bacteria</taxon>
        <taxon>Pseudomonadati</taxon>
        <taxon>Pseudomonadota</taxon>
        <taxon>Gammaproteobacteria</taxon>
        <taxon>Enterobacterales</taxon>
        <taxon>Enterobacteriaceae</taxon>
        <taxon>Salmonella</taxon>
    </lineage>
</organism>
<sequence length="51" mass="5631">MFTAIDNILNSTQLSGEAYFVAEHQGQLDIFRVALEPGAETEINTVFQSIT</sequence>
<reference evidence="1 2" key="1">
    <citation type="submission" date="2018-12" db="EMBL/GenBank/DDBJ databases">
        <authorList>
            <consortium name="Pathogen Informatics"/>
        </authorList>
    </citation>
    <scope>NUCLEOTIDE SEQUENCE [LARGE SCALE GENOMIC DNA]</scope>
    <source>
        <strain evidence="1 2">NCTC6754</strain>
    </source>
</reference>
<gene>
    <name evidence="1" type="ORF">NCTC6754_06893</name>
</gene>
<name>A0A3S4HXP6_SALET</name>
<dbReference type="Proteomes" id="UP000269208">
    <property type="component" value="Chromosome"/>
</dbReference>
<protein>
    <submittedName>
        <fullName evidence="1">Uncharacterized protein</fullName>
    </submittedName>
</protein>
<dbReference type="EMBL" id="LR134190">
    <property type="protein sequence ID" value="VEB61320.1"/>
    <property type="molecule type" value="Genomic_DNA"/>
</dbReference>
<dbReference type="AlphaFoldDB" id="A0A3S4HXP6"/>